<gene>
    <name evidence="1" type="ORF">CE139_06260</name>
</gene>
<dbReference type="Proteomes" id="UP000250579">
    <property type="component" value="Chromosome"/>
</dbReference>
<sequence length="81" mass="8804">MPEDIGVGCFDETIARLRAANKLMHSANVALALDDLEALSFLGFAAAHICELRERGGFRSSSIGQNTRLINRLLKESTDAN</sequence>
<accession>A0A2Z5A3R6</accession>
<evidence type="ECO:0000313" key="2">
    <source>
        <dbReference type="Proteomes" id="UP000250579"/>
    </source>
</evidence>
<evidence type="ECO:0000313" key="1">
    <source>
        <dbReference type="EMBL" id="AXA65428.1"/>
    </source>
</evidence>
<dbReference type="AlphaFoldDB" id="A0A2Z5A3R6"/>
<protein>
    <recommendedName>
        <fullName evidence="3">DUF3077 domain-containing protein</fullName>
    </recommendedName>
</protein>
<reference evidence="1 2" key="1">
    <citation type="submission" date="2017-06" db="EMBL/GenBank/DDBJ databases">
        <title>Evolution towards high GC content and high-temperature stress adaptation in endophytic Pseudomonas oryzihabitans impacted its plant-growth promoting traits.</title>
        <authorList>
            <person name="Nascimento F.X."/>
        </authorList>
    </citation>
    <scope>NUCLEOTIDE SEQUENCE [LARGE SCALE GENOMIC DNA]</scope>
    <source>
        <strain evidence="1 2">MS8</strain>
    </source>
</reference>
<name>A0A2Z5A3R6_9PSED</name>
<dbReference type="RefSeq" id="WP_208693980.1">
    <property type="nucleotide sequence ID" value="NZ_CP022198.1"/>
</dbReference>
<proteinExistence type="predicted"/>
<organism evidence="1 2">
    <name type="scientific">Pseudomonas oryzihabitans</name>
    <dbReference type="NCBI Taxonomy" id="47885"/>
    <lineage>
        <taxon>Bacteria</taxon>
        <taxon>Pseudomonadati</taxon>
        <taxon>Pseudomonadota</taxon>
        <taxon>Gammaproteobacteria</taxon>
        <taxon>Pseudomonadales</taxon>
        <taxon>Pseudomonadaceae</taxon>
        <taxon>Pseudomonas</taxon>
    </lineage>
</organism>
<dbReference type="EMBL" id="CP022198">
    <property type="protein sequence ID" value="AXA65428.1"/>
    <property type="molecule type" value="Genomic_DNA"/>
</dbReference>
<evidence type="ECO:0008006" key="3">
    <source>
        <dbReference type="Google" id="ProtNLM"/>
    </source>
</evidence>